<feature type="signal peptide" evidence="1">
    <location>
        <begin position="1"/>
        <end position="25"/>
    </location>
</feature>
<sequence>MTTSKVAHLVLLFTHFNQSCQQAGAEKLQAVSTLQDQNLGQYKLTPTGIEEVSAFTQVPSKEAGISFYLYSSLASCPTPGVPVPPFYYPDSLHHMK</sequence>
<name>A0A151NA30_ALLMI</name>
<keyword evidence="3" id="KW-1185">Reference proteome</keyword>
<feature type="chain" id="PRO_5007585866" evidence="1">
    <location>
        <begin position="26"/>
        <end position="96"/>
    </location>
</feature>
<gene>
    <name evidence="2" type="ORF">Y1Q_0008786</name>
</gene>
<organism evidence="2 3">
    <name type="scientific">Alligator mississippiensis</name>
    <name type="common">American alligator</name>
    <dbReference type="NCBI Taxonomy" id="8496"/>
    <lineage>
        <taxon>Eukaryota</taxon>
        <taxon>Metazoa</taxon>
        <taxon>Chordata</taxon>
        <taxon>Craniata</taxon>
        <taxon>Vertebrata</taxon>
        <taxon>Euteleostomi</taxon>
        <taxon>Archelosauria</taxon>
        <taxon>Archosauria</taxon>
        <taxon>Crocodylia</taxon>
        <taxon>Alligatoridae</taxon>
        <taxon>Alligatorinae</taxon>
        <taxon>Alligator</taxon>
    </lineage>
</organism>
<evidence type="ECO:0000313" key="2">
    <source>
        <dbReference type="EMBL" id="KYO33636.1"/>
    </source>
</evidence>
<dbReference type="EMBL" id="AKHW03003682">
    <property type="protein sequence ID" value="KYO33636.1"/>
    <property type="molecule type" value="Genomic_DNA"/>
</dbReference>
<evidence type="ECO:0000313" key="3">
    <source>
        <dbReference type="Proteomes" id="UP000050525"/>
    </source>
</evidence>
<proteinExistence type="predicted"/>
<comment type="caution">
    <text evidence="2">The sequence shown here is derived from an EMBL/GenBank/DDBJ whole genome shotgun (WGS) entry which is preliminary data.</text>
</comment>
<evidence type="ECO:0000256" key="1">
    <source>
        <dbReference type="SAM" id="SignalP"/>
    </source>
</evidence>
<accession>A0A151NA30</accession>
<keyword evidence="1" id="KW-0732">Signal</keyword>
<protein>
    <submittedName>
        <fullName evidence="2">Uncharacterized protein</fullName>
    </submittedName>
</protein>
<dbReference type="AlphaFoldDB" id="A0A151NA30"/>
<reference evidence="2 3" key="1">
    <citation type="journal article" date="2012" name="Genome Biol.">
        <title>Sequencing three crocodilian genomes to illuminate the evolution of archosaurs and amniotes.</title>
        <authorList>
            <person name="St John J.A."/>
            <person name="Braun E.L."/>
            <person name="Isberg S.R."/>
            <person name="Miles L.G."/>
            <person name="Chong A.Y."/>
            <person name="Gongora J."/>
            <person name="Dalzell P."/>
            <person name="Moran C."/>
            <person name="Bed'hom B."/>
            <person name="Abzhanov A."/>
            <person name="Burgess S.C."/>
            <person name="Cooksey A.M."/>
            <person name="Castoe T.A."/>
            <person name="Crawford N.G."/>
            <person name="Densmore L.D."/>
            <person name="Drew J.C."/>
            <person name="Edwards S.V."/>
            <person name="Faircloth B.C."/>
            <person name="Fujita M.K."/>
            <person name="Greenwold M.J."/>
            <person name="Hoffmann F.G."/>
            <person name="Howard J.M."/>
            <person name="Iguchi T."/>
            <person name="Janes D.E."/>
            <person name="Khan S.Y."/>
            <person name="Kohno S."/>
            <person name="de Koning A.J."/>
            <person name="Lance S.L."/>
            <person name="McCarthy F.M."/>
            <person name="McCormack J.E."/>
            <person name="Merchant M.E."/>
            <person name="Peterson D.G."/>
            <person name="Pollock D.D."/>
            <person name="Pourmand N."/>
            <person name="Raney B.J."/>
            <person name="Roessler K.A."/>
            <person name="Sanford J.R."/>
            <person name="Sawyer R.H."/>
            <person name="Schmidt C.J."/>
            <person name="Triplett E.W."/>
            <person name="Tuberville T.D."/>
            <person name="Venegas-Anaya M."/>
            <person name="Howard J.T."/>
            <person name="Jarvis E.D."/>
            <person name="Guillette L.J.Jr."/>
            <person name="Glenn T.C."/>
            <person name="Green R.E."/>
            <person name="Ray D.A."/>
        </authorList>
    </citation>
    <scope>NUCLEOTIDE SEQUENCE [LARGE SCALE GENOMIC DNA]</scope>
    <source>
        <strain evidence="2">KSC_2009_1</strain>
    </source>
</reference>
<dbReference type="Proteomes" id="UP000050525">
    <property type="component" value="Unassembled WGS sequence"/>
</dbReference>